<organism evidence="1 2">
    <name type="scientific">Clunio marinus</name>
    <dbReference type="NCBI Taxonomy" id="568069"/>
    <lineage>
        <taxon>Eukaryota</taxon>
        <taxon>Metazoa</taxon>
        <taxon>Ecdysozoa</taxon>
        <taxon>Arthropoda</taxon>
        <taxon>Hexapoda</taxon>
        <taxon>Insecta</taxon>
        <taxon>Pterygota</taxon>
        <taxon>Neoptera</taxon>
        <taxon>Endopterygota</taxon>
        <taxon>Diptera</taxon>
        <taxon>Nematocera</taxon>
        <taxon>Chironomoidea</taxon>
        <taxon>Chironomidae</taxon>
        <taxon>Clunio</taxon>
    </lineage>
</organism>
<name>A0A1J1HYM9_9DIPT</name>
<dbReference type="AlphaFoldDB" id="A0A1J1HYM9"/>
<accession>A0A1J1HYM9</accession>
<gene>
    <name evidence="1" type="ORF">CLUMA_CG006202</name>
</gene>
<reference evidence="1 2" key="1">
    <citation type="submission" date="2015-04" db="EMBL/GenBank/DDBJ databases">
        <authorList>
            <person name="Syromyatnikov M.Y."/>
            <person name="Popov V.N."/>
        </authorList>
    </citation>
    <scope>NUCLEOTIDE SEQUENCE [LARGE SCALE GENOMIC DNA]</scope>
</reference>
<proteinExistence type="predicted"/>
<sequence length="218" mass="25166">MNQQTAITMKSSLCQQITLDALTKQWNHKKLHFTKKKHDLWNDDRIQNHILVTKNISVEFTSAVCEIPKKHFLFCKDDKGIEVNQEDDVLMDEEEEQDDVLFDQEEQEDVLFGHEEQEDVLFDQEEEDDDSVLANNFNDYGLCSHFKHSSSRHSNSDSSNNMLFHLPSGNFVFHFSPRGISCSIFLAGKLKLISLPSLNFFHGAAMEMDKDLGCLHLK</sequence>
<evidence type="ECO:0000313" key="1">
    <source>
        <dbReference type="EMBL" id="CRK92658.1"/>
    </source>
</evidence>
<dbReference type="Proteomes" id="UP000183832">
    <property type="component" value="Unassembled WGS sequence"/>
</dbReference>
<dbReference type="EMBL" id="CVRI01000034">
    <property type="protein sequence ID" value="CRK92658.1"/>
    <property type="molecule type" value="Genomic_DNA"/>
</dbReference>
<protein>
    <submittedName>
        <fullName evidence="1">CLUMA_CG006202, isoform A</fullName>
    </submittedName>
</protein>
<keyword evidence="2" id="KW-1185">Reference proteome</keyword>
<evidence type="ECO:0000313" key="2">
    <source>
        <dbReference type="Proteomes" id="UP000183832"/>
    </source>
</evidence>